<reference evidence="1 2" key="1">
    <citation type="journal article" date="2014" name="Genome Biol. Evol.">
        <title>Comparative genomics and transcriptomics analyses reveal divergent lifestyle features of nematode endoparasitic fungus Hirsutella minnesotensis.</title>
        <authorList>
            <person name="Lai Y."/>
            <person name="Liu K."/>
            <person name="Zhang X."/>
            <person name="Zhang X."/>
            <person name="Li K."/>
            <person name="Wang N."/>
            <person name="Shu C."/>
            <person name="Wu Y."/>
            <person name="Wang C."/>
            <person name="Bushley K.E."/>
            <person name="Xiang M."/>
            <person name="Liu X."/>
        </authorList>
    </citation>
    <scope>NUCLEOTIDE SEQUENCE [LARGE SCALE GENOMIC DNA]</scope>
    <source>
        <strain evidence="1 2">3608</strain>
    </source>
</reference>
<dbReference type="AlphaFoldDB" id="A0A0F8A2M6"/>
<proteinExistence type="predicted"/>
<gene>
    <name evidence="1" type="ORF">HIM_10078</name>
</gene>
<organism evidence="1 2">
    <name type="scientific">Hirsutella minnesotensis 3608</name>
    <dbReference type="NCBI Taxonomy" id="1043627"/>
    <lineage>
        <taxon>Eukaryota</taxon>
        <taxon>Fungi</taxon>
        <taxon>Dikarya</taxon>
        <taxon>Ascomycota</taxon>
        <taxon>Pezizomycotina</taxon>
        <taxon>Sordariomycetes</taxon>
        <taxon>Hypocreomycetidae</taxon>
        <taxon>Hypocreales</taxon>
        <taxon>Ophiocordycipitaceae</taxon>
        <taxon>Hirsutella</taxon>
    </lineage>
</organism>
<dbReference type="OrthoDB" id="4927525at2759"/>
<dbReference type="CDD" id="cd09272">
    <property type="entry name" value="RNase_HI_RT_Ty1"/>
    <property type="match status" value="1"/>
</dbReference>
<name>A0A0F8A2M6_9HYPO</name>
<dbReference type="EMBL" id="KQ030620">
    <property type="protein sequence ID" value="KJZ70534.1"/>
    <property type="molecule type" value="Genomic_DNA"/>
</dbReference>
<evidence type="ECO:0000313" key="2">
    <source>
        <dbReference type="Proteomes" id="UP000054481"/>
    </source>
</evidence>
<evidence type="ECO:0008006" key="3">
    <source>
        <dbReference type="Google" id="ProtNLM"/>
    </source>
</evidence>
<sequence>MSWQGYVMQLFDGTIGWRASKQDTVTTSTTEAELLALSQATKESMFVSRLLQEIGIRLDSKTIRIQCDNQQTIKLVNKEVGPLQTKLRHVNIHDHWLRQEVENGTISVNYIPTGEMLADGLTKALSSQPFKAFVERLGLVDIDDRLRQRELEELDTEALQEKLAQLEL</sequence>
<protein>
    <recommendedName>
        <fullName evidence="3">Reverse transcriptase Ty1/copia-type domain-containing protein</fullName>
    </recommendedName>
</protein>
<accession>A0A0F8A2M6</accession>
<keyword evidence="2" id="KW-1185">Reference proteome</keyword>
<dbReference type="Proteomes" id="UP000054481">
    <property type="component" value="Unassembled WGS sequence"/>
</dbReference>
<dbReference type="PANTHER" id="PTHR11439:SF483">
    <property type="entry name" value="PEPTIDE SYNTHASE GLIP-LIKE, PUTATIVE (AFU_ORTHOLOGUE AFUA_3G12920)-RELATED"/>
    <property type="match status" value="1"/>
</dbReference>
<evidence type="ECO:0000313" key="1">
    <source>
        <dbReference type="EMBL" id="KJZ70534.1"/>
    </source>
</evidence>
<dbReference type="PANTHER" id="PTHR11439">
    <property type="entry name" value="GAG-POL-RELATED RETROTRANSPOSON"/>
    <property type="match status" value="1"/>
</dbReference>